<feature type="compositionally biased region" description="Basic and acidic residues" evidence="1">
    <location>
        <begin position="79"/>
        <end position="96"/>
    </location>
</feature>
<accession>A0A833VUM9</accession>
<dbReference type="Proteomes" id="UP000655588">
    <property type="component" value="Unassembled WGS sequence"/>
</dbReference>
<reference evidence="2" key="1">
    <citation type="submission" date="2019-11" db="EMBL/GenBank/DDBJ databases">
        <title>The nuclear and mitochondrial genomes of Frieseomelitta varia - a highly eusocial stingless bee (Meliponini) with a permanently sterile worker caste.</title>
        <authorList>
            <person name="Freitas F.C.P."/>
            <person name="Lourenco A.P."/>
            <person name="Nunes F.M.F."/>
            <person name="Paschoal A.R."/>
            <person name="Abreu F.C.P."/>
            <person name="Barbin F.O."/>
            <person name="Bataglia L."/>
            <person name="Cardoso-Junior C.A.M."/>
            <person name="Cervoni M.S."/>
            <person name="Silva S.R."/>
            <person name="Dalarmi F."/>
            <person name="Del Lama M.A."/>
            <person name="Depintor T.S."/>
            <person name="Ferreira K.M."/>
            <person name="Goria P.S."/>
            <person name="Jaskot M.C."/>
            <person name="Lago D.C."/>
            <person name="Luna-Lucena D."/>
            <person name="Moda L.M."/>
            <person name="Nascimento L."/>
            <person name="Pedrino M."/>
            <person name="Rabico F.O."/>
            <person name="Sanches F.C."/>
            <person name="Santos D.E."/>
            <person name="Santos C.G."/>
            <person name="Vieira J."/>
            <person name="Lopes T.F."/>
            <person name="Barchuk A.R."/>
            <person name="Hartfelder K."/>
            <person name="Simoes Z.L.P."/>
            <person name="Bitondi M.M.G."/>
            <person name="Pinheiro D.G."/>
        </authorList>
    </citation>
    <scope>NUCLEOTIDE SEQUENCE</scope>
    <source>
        <strain evidence="2">USP_RPSP 00005682</strain>
        <tissue evidence="2">Whole individual</tissue>
    </source>
</reference>
<evidence type="ECO:0000313" key="3">
    <source>
        <dbReference type="Proteomes" id="UP000655588"/>
    </source>
</evidence>
<feature type="region of interest" description="Disordered" evidence="1">
    <location>
        <begin position="78"/>
        <end position="97"/>
    </location>
</feature>
<evidence type="ECO:0000256" key="1">
    <source>
        <dbReference type="SAM" id="MobiDB-lite"/>
    </source>
</evidence>
<dbReference type="EMBL" id="WNWW01000406">
    <property type="protein sequence ID" value="KAF3425260.1"/>
    <property type="molecule type" value="Genomic_DNA"/>
</dbReference>
<organism evidence="2 3">
    <name type="scientific">Frieseomelitta varia</name>
    <dbReference type="NCBI Taxonomy" id="561572"/>
    <lineage>
        <taxon>Eukaryota</taxon>
        <taxon>Metazoa</taxon>
        <taxon>Ecdysozoa</taxon>
        <taxon>Arthropoda</taxon>
        <taxon>Hexapoda</taxon>
        <taxon>Insecta</taxon>
        <taxon>Pterygota</taxon>
        <taxon>Neoptera</taxon>
        <taxon>Endopterygota</taxon>
        <taxon>Hymenoptera</taxon>
        <taxon>Apocrita</taxon>
        <taxon>Aculeata</taxon>
        <taxon>Apoidea</taxon>
        <taxon>Anthophila</taxon>
        <taxon>Apidae</taxon>
        <taxon>Frieseomelitta</taxon>
    </lineage>
</organism>
<feature type="region of interest" description="Disordered" evidence="1">
    <location>
        <begin position="1"/>
        <end position="51"/>
    </location>
</feature>
<dbReference type="AlphaFoldDB" id="A0A833VUM9"/>
<keyword evidence="3" id="KW-1185">Reference proteome</keyword>
<evidence type="ECO:0000313" key="2">
    <source>
        <dbReference type="EMBL" id="KAF3425260.1"/>
    </source>
</evidence>
<name>A0A833VUM9_9HYME</name>
<sequence>MHDRETKSTIVNIPYTDGRGNLLDQTTVPSSEKVGLDLPKRSGVEAQQAEDSGLQPILRGVEANEEVRGIKIPIMGREGPIRRDKHHEKEHLEDGTFRTGQRLTMSRYCIPE</sequence>
<proteinExistence type="predicted"/>
<feature type="compositionally biased region" description="Basic and acidic residues" evidence="1">
    <location>
        <begin position="34"/>
        <end position="43"/>
    </location>
</feature>
<comment type="caution">
    <text evidence="2">The sequence shown here is derived from an EMBL/GenBank/DDBJ whole genome shotgun (WGS) entry which is preliminary data.</text>
</comment>
<protein>
    <submittedName>
        <fullName evidence="2">Uncharacterized protein</fullName>
    </submittedName>
</protein>
<gene>
    <name evidence="2" type="ORF">E2986_13408</name>
</gene>